<feature type="domain" description="Fe2OG dioxygenase" evidence="9">
    <location>
        <begin position="171"/>
        <end position="279"/>
    </location>
</feature>
<dbReference type="Pfam" id="PF13640">
    <property type="entry name" value="2OG-FeII_Oxy_3"/>
    <property type="match status" value="1"/>
</dbReference>
<dbReference type="PROSITE" id="PS51471">
    <property type="entry name" value="FE2OG_OXY"/>
    <property type="match status" value="1"/>
</dbReference>
<comment type="cofactor">
    <cofactor evidence="2">
        <name>Fe cation</name>
        <dbReference type="ChEBI" id="CHEBI:24875"/>
    </cofactor>
</comment>
<comment type="caution">
    <text evidence="10">The sequence shown here is derived from an EMBL/GenBank/DDBJ whole genome shotgun (WGS) entry which is preliminary data.</text>
</comment>
<keyword evidence="5" id="KW-0677">Repeat</keyword>
<dbReference type="GO" id="GO:0032963">
    <property type="term" value="P:collagen metabolic process"/>
    <property type="evidence" value="ECO:0007669"/>
    <property type="project" value="InterPro"/>
</dbReference>
<evidence type="ECO:0000256" key="3">
    <source>
        <dbReference type="ARBA" id="ARBA00012262"/>
    </source>
</evidence>
<keyword evidence="4" id="KW-0479">Metal-binding</keyword>
<evidence type="ECO:0000256" key="4">
    <source>
        <dbReference type="ARBA" id="ARBA00022723"/>
    </source>
</evidence>
<comment type="cofactor">
    <cofactor evidence="1">
        <name>L-ascorbate</name>
        <dbReference type="ChEBI" id="CHEBI:38290"/>
    </cofactor>
</comment>
<evidence type="ECO:0000256" key="2">
    <source>
        <dbReference type="ARBA" id="ARBA00001962"/>
    </source>
</evidence>
<keyword evidence="8" id="KW-0408">Iron</keyword>
<dbReference type="InterPro" id="IPR006620">
    <property type="entry name" value="Pro_4_hyd_alph"/>
</dbReference>
<evidence type="ECO:0000256" key="8">
    <source>
        <dbReference type="ARBA" id="ARBA00023004"/>
    </source>
</evidence>
<reference evidence="10 11" key="1">
    <citation type="submission" date="2019-05" db="EMBL/GenBank/DDBJ databases">
        <title>Mikania micrantha, genome provides insights into the molecular mechanism of rapid growth.</title>
        <authorList>
            <person name="Liu B."/>
        </authorList>
    </citation>
    <scope>NUCLEOTIDE SEQUENCE [LARGE SCALE GENOMIC DNA]</scope>
    <source>
        <strain evidence="10">NLD-2019</strain>
        <tissue evidence="10">Leaf</tissue>
    </source>
</reference>
<dbReference type="GO" id="GO:0031418">
    <property type="term" value="F:L-ascorbic acid binding"/>
    <property type="evidence" value="ECO:0007669"/>
    <property type="project" value="InterPro"/>
</dbReference>
<dbReference type="GO" id="GO:0005506">
    <property type="term" value="F:iron ion binding"/>
    <property type="evidence" value="ECO:0007669"/>
    <property type="project" value="InterPro"/>
</dbReference>
<dbReference type="GO" id="GO:0019797">
    <property type="term" value="F:procollagen-proline 3-dioxygenase activity"/>
    <property type="evidence" value="ECO:0007669"/>
    <property type="project" value="UniProtKB-EC"/>
</dbReference>
<protein>
    <recommendedName>
        <fullName evidence="3">procollagen-proline 3-dioxygenase</fullName>
        <ecNumber evidence="3">1.14.11.7</ecNumber>
    </recommendedName>
</protein>
<keyword evidence="11" id="KW-1185">Reference proteome</keyword>
<dbReference type="AlphaFoldDB" id="A0A5N6PT46"/>
<gene>
    <name evidence="10" type="ORF">E3N88_03993</name>
</gene>
<proteinExistence type="predicted"/>
<dbReference type="InterPro" id="IPR044862">
    <property type="entry name" value="Pro_4_hyd_alph_FE2OG_OXY"/>
</dbReference>
<dbReference type="PANTHER" id="PTHR14049">
    <property type="entry name" value="LEPRECAN 1"/>
    <property type="match status" value="1"/>
</dbReference>
<accession>A0A5N6PT46</accession>
<name>A0A5N6PT46_9ASTR</name>
<evidence type="ECO:0000313" key="11">
    <source>
        <dbReference type="Proteomes" id="UP000326396"/>
    </source>
</evidence>
<evidence type="ECO:0000313" key="10">
    <source>
        <dbReference type="EMBL" id="KAD7116725.1"/>
    </source>
</evidence>
<evidence type="ECO:0000256" key="7">
    <source>
        <dbReference type="ARBA" id="ARBA00023002"/>
    </source>
</evidence>
<evidence type="ECO:0000256" key="5">
    <source>
        <dbReference type="ARBA" id="ARBA00022737"/>
    </source>
</evidence>
<keyword evidence="6" id="KW-0223">Dioxygenase</keyword>
<evidence type="ECO:0000259" key="9">
    <source>
        <dbReference type="PROSITE" id="PS51471"/>
    </source>
</evidence>
<dbReference type="Gene3D" id="2.60.120.620">
    <property type="entry name" value="q2cbj1_9rhob like domain"/>
    <property type="match status" value="1"/>
</dbReference>
<dbReference type="PANTHER" id="PTHR14049:SF9">
    <property type="entry name" value="PROCOLLAGEN-PROLINE 3-DIOXYGENASE"/>
    <property type="match status" value="1"/>
</dbReference>
<organism evidence="10 11">
    <name type="scientific">Mikania micrantha</name>
    <name type="common">bitter vine</name>
    <dbReference type="NCBI Taxonomy" id="192012"/>
    <lineage>
        <taxon>Eukaryota</taxon>
        <taxon>Viridiplantae</taxon>
        <taxon>Streptophyta</taxon>
        <taxon>Embryophyta</taxon>
        <taxon>Tracheophyta</taxon>
        <taxon>Spermatophyta</taxon>
        <taxon>Magnoliopsida</taxon>
        <taxon>eudicotyledons</taxon>
        <taxon>Gunneridae</taxon>
        <taxon>Pentapetalae</taxon>
        <taxon>asterids</taxon>
        <taxon>campanulids</taxon>
        <taxon>Asterales</taxon>
        <taxon>Asteraceae</taxon>
        <taxon>Asteroideae</taxon>
        <taxon>Heliantheae alliance</taxon>
        <taxon>Eupatorieae</taxon>
        <taxon>Mikania</taxon>
    </lineage>
</organism>
<dbReference type="EMBL" id="SZYD01000002">
    <property type="protein sequence ID" value="KAD7116725.1"/>
    <property type="molecule type" value="Genomic_DNA"/>
</dbReference>
<dbReference type="Proteomes" id="UP000326396">
    <property type="component" value="Linkage Group LG10"/>
</dbReference>
<dbReference type="InterPro" id="IPR005123">
    <property type="entry name" value="Oxoglu/Fe-dep_dioxygenase_dom"/>
</dbReference>
<dbReference type="InterPro" id="IPR039575">
    <property type="entry name" value="P3H"/>
</dbReference>
<sequence>MSLRRFSPLRRLLFLLRPGSGHRCHLVISDDHTTTTTFTYNYTPHYHGTTTTSFDTVPYLNMKNESLDSQCEPQDVQDTTTTSQTCRALPAGKPIFPSANPSMADSEHPRLILHEFLSPDICKELEFIHKSCSTIGYRQNVFSTTLSHLIATNSPHLILPFIPLREKIKEKVEEFFGCEYELFIEFTGLISWTKGASIGWHSDDNRPYLRQRDYAAVCYLNSYGADFGGGLFHFQDGEPTTFFPMAGDALIYTADSRNIHSVEEITDGERLTLTLWFSRDKSHDEDCKLISFLTKLPFYHPDTNSDGYLPIPLPASQNMYWFPPEESTTYHSGFDIRCARLHVIGCQLYSTNASLLEDVHSSSDFSDIILEPIRLVRGNDLFDYEFANILHLLQVVQFYHWKAPELKQSEVKMAHIKVVPISTSQQDNIQLLKLQLLKDQHLAETIFPNKNRGEHDWVSFFSMVNLWESYTSKLWRNMVSSLPNWIANQSIFIDQSVE</sequence>
<dbReference type="SMART" id="SM00702">
    <property type="entry name" value="P4Hc"/>
    <property type="match status" value="1"/>
</dbReference>
<evidence type="ECO:0000256" key="6">
    <source>
        <dbReference type="ARBA" id="ARBA00022964"/>
    </source>
</evidence>
<dbReference type="EC" id="1.14.11.7" evidence="3"/>
<keyword evidence="7" id="KW-0560">Oxidoreductase</keyword>
<evidence type="ECO:0000256" key="1">
    <source>
        <dbReference type="ARBA" id="ARBA00001961"/>
    </source>
</evidence>
<dbReference type="OrthoDB" id="427071at2759"/>